<keyword evidence="1" id="KW-0472">Membrane</keyword>
<evidence type="ECO:0000256" key="1">
    <source>
        <dbReference type="SAM" id="Phobius"/>
    </source>
</evidence>
<feature type="transmembrane region" description="Helical" evidence="1">
    <location>
        <begin position="207"/>
        <end position="231"/>
    </location>
</feature>
<accession>A0ABV2BZC3</accession>
<protein>
    <submittedName>
        <fullName evidence="2">DUF3526 domain-containing protein</fullName>
    </submittedName>
</protein>
<gene>
    <name evidence="2" type="ORF">ABVT43_17275</name>
</gene>
<dbReference type="Pfam" id="PF12040">
    <property type="entry name" value="DUF3526"/>
    <property type="match status" value="1"/>
</dbReference>
<reference evidence="2 3" key="1">
    <citation type="submission" date="2024-06" db="EMBL/GenBank/DDBJ databases">
        <authorList>
            <person name="Li F."/>
        </authorList>
    </citation>
    <scope>NUCLEOTIDE SEQUENCE [LARGE SCALE GENOMIC DNA]</scope>
    <source>
        <strain evidence="2 3">GXAS 311</strain>
    </source>
</reference>
<comment type="caution">
    <text evidence="2">The sequence shown here is derived from an EMBL/GenBank/DDBJ whole genome shotgun (WGS) entry which is preliminary data.</text>
</comment>
<dbReference type="EMBL" id="JBEVCJ010000030">
    <property type="protein sequence ID" value="MET1256897.1"/>
    <property type="molecule type" value="Genomic_DNA"/>
</dbReference>
<feature type="transmembrane region" description="Helical" evidence="1">
    <location>
        <begin position="238"/>
        <end position="259"/>
    </location>
</feature>
<dbReference type="RefSeq" id="WP_353897478.1">
    <property type="nucleotide sequence ID" value="NZ_JBEVCJ010000030.1"/>
</dbReference>
<feature type="transmembrane region" description="Helical" evidence="1">
    <location>
        <begin position="133"/>
        <end position="151"/>
    </location>
</feature>
<dbReference type="InterPro" id="IPR021913">
    <property type="entry name" value="DUF3526"/>
</dbReference>
<organism evidence="2 3">
    <name type="scientific">Aliikangiella maris</name>
    <dbReference type="NCBI Taxonomy" id="3162458"/>
    <lineage>
        <taxon>Bacteria</taxon>
        <taxon>Pseudomonadati</taxon>
        <taxon>Pseudomonadota</taxon>
        <taxon>Gammaproteobacteria</taxon>
        <taxon>Oceanospirillales</taxon>
        <taxon>Pleioneaceae</taxon>
        <taxon>Aliikangiella</taxon>
    </lineage>
</organism>
<keyword evidence="1" id="KW-1133">Transmembrane helix</keyword>
<evidence type="ECO:0000313" key="3">
    <source>
        <dbReference type="Proteomes" id="UP001548189"/>
    </source>
</evidence>
<sequence>MSRILFELRLILKNSAFLILLISYFIILLLATSFGINRYQHEIKQIEQSASYFTENKSAWKNKDSLSPGMAAYYIFEPAVFTPSLWSALFHGERKEQLTQQRIRILSIHSQIYGNPVTNKTHLSIGRLDASFIWLYLMPLVIGLISVTCIADERRLERWPLISSVTESRARFILYRLSARFLLILLFNSLTLVIASISLSIPLNQTSIYIFGILFLYQLFWFLVSGIVIVLNKNAVQSLLLFISFWLISVFVIPGIYYLQKLESQSVNTGIELLMTQRQLMNDSWDNDQQSDFNQFIAKHPQWKNQSRTIKPGDWDWYYAMQKESDNKVSQLANTYHEQQLNTQSIWLWLSPTLTIQNELETIASTSSRSYIHYRQQIIQWHQQLQNFWFPYLFLDKPFQPQDLDNVPPFNYQNSYQGSNVALIYFFLLNLAILFIAARWYKIRYFYDVMPSIDNPLSKKLSLATNRVK</sequence>
<proteinExistence type="predicted"/>
<name>A0ABV2BZC3_9GAMM</name>
<feature type="transmembrane region" description="Helical" evidence="1">
    <location>
        <begin position="181"/>
        <end position="201"/>
    </location>
</feature>
<evidence type="ECO:0000313" key="2">
    <source>
        <dbReference type="EMBL" id="MET1256897.1"/>
    </source>
</evidence>
<dbReference type="Proteomes" id="UP001548189">
    <property type="component" value="Unassembled WGS sequence"/>
</dbReference>
<feature type="transmembrane region" description="Helical" evidence="1">
    <location>
        <begin position="71"/>
        <end position="89"/>
    </location>
</feature>
<keyword evidence="3" id="KW-1185">Reference proteome</keyword>
<keyword evidence="1" id="KW-0812">Transmembrane</keyword>
<feature type="transmembrane region" description="Helical" evidence="1">
    <location>
        <begin position="422"/>
        <end position="441"/>
    </location>
</feature>
<feature type="transmembrane region" description="Helical" evidence="1">
    <location>
        <begin position="15"/>
        <end position="36"/>
    </location>
</feature>